<dbReference type="InterPro" id="IPR050990">
    <property type="entry name" value="UPF0237/GcvR_regulator"/>
</dbReference>
<dbReference type="GO" id="GO:0006355">
    <property type="term" value="P:regulation of DNA-templated transcription"/>
    <property type="evidence" value="ECO:0007669"/>
    <property type="project" value="UniProtKB-UniRule"/>
</dbReference>
<dbReference type="InterPro" id="IPR016867">
    <property type="entry name" value="GcvR"/>
</dbReference>
<evidence type="ECO:0000313" key="3">
    <source>
        <dbReference type="Proteomes" id="UP000295565"/>
    </source>
</evidence>
<dbReference type="PANTHER" id="PTHR34875">
    <property type="entry name" value="UPF0237 PROTEIN MJ1558"/>
    <property type="match status" value="1"/>
</dbReference>
<gene>
    <name evidence="2" type="ORF">EV690_0845</name>
</gene>
<evidence type="ECO:0000256" key="1">
    <source>
        <dbReference type="PIRNR" id="PIRNR028103"/>
    </source>
</evidence>
<name>A0A4R1K3N6_9GAMM</name>
<dbReference type="CDD" id="cd04893">
    <property type="entry name" value="ACT_GcvR_1"/>
    <property type="match status" value="1"/>
</dbReference>
<keyword evidence="1" id="KW-0963">Cytoplasm</keyword>
<keyword evidence="1" id="KW-0678">Repressor</keyword>
<dbReference type="OrthoDB" id="5814713at2"/>
<dbReference type="AlphaFoldDB" id="A0A4R1K3N6"/>
<dbReference type="RefSeq" id="WP_131911671.1">
    <property type="nucleotide sequence ID" value="NZ_SMGD01000011.1"/>
</dbReference>
<keyword evidence="3" id="KW-1185">Reference proteome</keyword>
<dbReference type="Gene3D" id="3.30.70.260">
    <property type="match status" value="2"/>
</dbReference>
<comment type="subcellular location">
    <subcellularLocation>
        <location evidence="1">Cytoplasm</location>
    </subcellularLocation>
</comment>
<dbReference type="Pfam" id="PF13740">
    <property type="entry name" value="ACT_6"/>
    <property type="match status" value="1"/>
</dbReference>
<dbReference type="GO" id="GO:0005737">
    <property type="term" value="C:cytoplasm"/>
    <property type="evidence" value="ECO:0007669"/>
    <property type="project" value="UniProtKB-SubCell"/>
</dbReference>
<dbReference type="PANTHER" id="PTHR34875:SF5">
    <property type="entry name" value="GLYCINE CLEAVAGE SYSTEM TRANSCRIPTIONAL REPRESSOR"/>
    <property type="match status" value="1"/>
</dbReference>
<dbReference type="PIRSF" id="PIRSF028103">
    <property type="entry name" value="GcvR"/>
    <property type="match status" value="1"/>
</dbReference>
<evidence type="ECO:0000313" key="2">
    <source>
        <dbReference type="EMBL" id="TCK58708.1"/>
    </source>
</evidence>
<dbReference type="SUPFAM" id="SSF55021">
    <property type="entry name" value="ACT-like"/>
    <property type="match status" value="2"/>
</dbReference>
<dbReference type="EMBL" id="SMGD01000011">
    <property type="protein sequence ID" value="TCK58708.1"/>
    <property type="molecule type" value="Genomic_DNA"/>
</dbReference>
<comment type="caution">
    <text evidence="2">The sequence shown here is derived from an EMBL/GenBank/DDBJ whole genome shotgun (WGS) entry which is preliminary data.</text>
</comment>
<accession>A0A4R1K3N6</accession>
<organism evidence="2 3">
    <name type="scientific">Celerinatantimonas diazotrophica</name>
    <dbReference type="NCBI Taxonomy" id="412034"/>
    <lineage>
        <taxon>Bacteria</taxon>
        <taxon>Pseudomonadati</taxon>
        <taxon>Pseudomonadota</taxon>
        <taxon>Gammaproteobacteria</taxon>
        <taxon>Celerinatantimonadaceae</taxon>
        <taxon>Celerinatantimonas</taxon>
    </lineage>
</organism>
<reference evidence="2 3" key="1">
    <citation type="submission" date="2019-03" db="EMBL/GenBank/DDBJ databases">
        <title>Genomic Encyclopedia of Type Strains, Phase IV (KMG-IV): sequencing the most valuable type-strain genomes for metagenomic binning, comparative biology and taxonomic classification.</title>
        <authorList>
            <person name="Goeker M."/>
        </authorList>
    </citation>
    <scope>NUCLEOTIDE SEQUENCE [LARGE SCALE GENOMIC DNA]</scope>
    <source>
        <strain evidence="2 3">DSM 18577</strain>
    </source>
</reference>
<dbReference type="FunFam" id="3.30.70.260:FF:000005">
    <property type="entry name" value="Glycine cleavage system transcriptional repressor"/>
    <property type="match status" value="1"/>
</dbReference>
<proteinExistence type="predicted"/>
<dbReference type="InterPro" id="IPR045865">
    <property type="entry name" value="ACT-like_dom_sf"/>
</dbReference>
<protein>
    <recommendedName>
        <fullName evidence="1">Glycine cleavage system transcriptional repressor</fullName>
    </recommendedName>
</protein>
<sequence length="173" mass="19753">MEHHLVVTAVGRDRPNIVNQLTRHVSDCGCNIVDSRLALYGAEFTLIMLLSGNWNAITRIETSLPLKSQELELVTVVKRTTEHEQPNYSARAHFKIKINDSAGIIRQFTQFISDHGLALVSLRSQLNHQILELEMIAYISDEQTIPPQKMREQFETLCHKLCTESAELQIYPQ</sequence>
<keyword evidence="1" id="KW-0804">Transcription</keyword>
<dbReference type="Proteomes" id="UP000295565">
    <property type="component" value="Unassembled WGS sequence"/>
</dbReference>